<evidence type="ECO:0000313" key="3">
    <source>
        <dbReference type="Proteomes" id="UP000075881"/>
    </source>
</evidence>
<feature type="compositionally biased region" description="Low complexity" evidence="1">
    <location>
        <begin position="21"/>
        <end position="49"/>
    </location>
</feature>
<keyword evidence="3" id="KW-1185">Reference proteome</keyword>
<protein>
    <submittedName>
        <fullName evidence="2">Uncharacterized protein</fullName>
    </submittedName>
</protein>
<name>A0A182KI79_9DIPT</name>
<organism evidence="2 3">
    <name type="scientific">Anopheles christyi</name>
    <dbReference type="NCBI Taxonomy" id="43041"/>
    <lineage>
        <taxon>Eukaryota</taxon>
        <taxon>Metazoa</taxon>
        <taxon>Ecdysozoa</taxon>
        <taxon>Arthropoda</taxon>
        <taxon>Hexapoda</taxon>
        <taxon>Insecta</taxon>
        <taxon>Pterygota</taxon>
        <taxon>Neoptera</taxon>
        <taxon>Endopterygota</taxon>
        <taxon>Diptera</taxon>
        <taxon>Nematocera</taxon>
        <taxon>Culicoidea</taxon>
        <taxon>Culicidae</taxon>
        <taxon>Anophelinae</taxon>
        <taxon>Anopheles</taxon>
    </lineage>
</organism>
<feature type="region of interest" description="Disordered" evidence="1">
    <location>
        <begin position="1"/>
        <end position="49"/>
    </location>
</feature>
<reference evidence="2" key="2">
    <citation type="submission" date="2020-05" db="UniProtKB">
        <authorList>
            <consortium name="EnsemblMetazoa"/>
        </authorList>
    </citation>
    <scope>IDENTIFICATION</scope>
    <source>
        <strain evidence="2">ACHKN1017</strain>
    </source>
</reference>
<accession>A0A182KI79</accession>
<evidence type="ECO:0000313" key="2">
    <source>
        <dbReference type="EnsemblMetazoa" id="ACHR014171-PA"/>
    </source>
</evidence>
<dbReference type="VEuPathDB" id="VectorBase:ACHR014171"/>
<sequence length="178" mass="18632">MLLPVGSSIDSSSEGEVPRGSSPVSKSTSSTSSSASSSKTSSSSSSMCSDFSCIRVSSSSVRLVTILSCWSSSPELDAPLLAIFTSIISMELLSYSSPAAPPPATKFPSVSPSPASLPDSFRGRPRLRFCCERAVPSRGFVCTIVLPVALLPLCCSKLLLWLRVTIPVEESSGGSDFR</sequence>
<dbReference type="AlphaFoldDB" id="A0A182KI79"/>
<proteinExistence type="predicted"/>
<dbReference type="Proteomes" id="UP000075881">
    <property type="component" value="Unassembled WGS sequence"/>
</dbReference>
<evidence type="ECO:0000256" key="1">
    <source>
        <dbReference type="SAM" id="MobiDB-lite"/>
    </source>
</evidence>
<dbReference type="EnsemblMetazoa" id="ACHR014171-RA">
    <property type="protein sequence ID" value="ACHR014171-PA"/>
    <property type="gene ID" value="ACHR014171"/>
</dbReference>
<reference evidence="3" key="1">
    <citation type="submission" date="2013-03" db="EMBL/GenBank/DDBJ databases">
        <title>The Genome Sequence of Anopheles christyi ACHKN1017.</title>
        <authorList>
            <consortium name="The Broad Institute Genomics Platform"/>
            <person name="Neafsey D.E."/>
            <person name="Besansky N."/>
            <person name="Walker B."/>
            <person name="Young S.K."/>
            <person name="Zeng Q."/>
            <person name="Gargeya S."/>
            <person name="Fitzgerald M."/>
            <person name="Haas B."/>
            <person name="Abouelleil A."/>
            <person name="Allen A.W."/>
            <person name="Alvarado L."/>
            <person name="Arachchi H.M."/>
            <person name="Berlin A.M."/>
            <person name="Chapman S.B."/>
            <person name="Gainer-Dewar J."/>
            <person name="Goldberg J."/>
            <person name="Griggs A."/>
            <person name="Gujja S."/>
            <person name="Hansen M."/>
            <person name="Howarth C."/>
            <person name="Imamovic A."/>
            <person name="Ireland A."/>
            <person name="Larimer J."/>
            <person name="McCowan C."/>
            <person name="Murphy C."/>
            <person name="Pearson M."/>
            <person name="Poon T.W."/>
            <person name="Priest M."/>
            <person name="Roberts A."/>
            <person name="Saif S."/>
            <person name="Shea T."/>
            <person name="Sisk P."/>
            <person name="Sykes S."/>
            <person name="Wortman J."/>
            <person name="Nusbaum C."/>
            <person name="Birren B."/>
        </authorList>
    </citation>
    <scope>NUCLEOTIDE SEQUENCE [LARGE SCALE GENOMIC DNA]</scope>
    <source>
        <strain evidence="3">ACHKN1017</strain>
    </source>
</reference>